<dbReference type="Pfam" id="PF03466">
    <property type="entry name" value="LysR_substrate"/>
    <property type="match status" value="1"/>
</dbReference>
<reference evidence="6 7" key="1">
    <citation type="submission" date="2019-09" db="EMBL/GenBank/DDBJ databases">
        <authorList>
            <person name="Chandra G."/>
            <person name="Truman W A."/>
        </authorList>
    </citation>
    <scope>NUCLEOTIDE SEQUENCE [LARGE SCALE GENOMIC DNA]</scope>
    <source>
        <strain evidence="6">PS880</strain>
    </source>
</reference>
<dbReference type="PRINTS" id="PR00039">
    <property type="entry name" value="HTHLYSR"/>
</dbReference>
<dbReference type="Gene3D" id="3.40.190.10">
    <property type="entry name" value="Periplasmic binding protein-like II"/>
    <property type="match status" value="2"/>
</dbReference>
<comment type="similarity">
    <text evidence="1">Belongs to the LysR transcriptional regulatory family.</text>
</comment>
<dbReference type="EMBL" id="CABVIH010000010">
    <property type="protein sequence ID" value="VVO91553.1"/>
    <property type="molecule type" value="Genomic_DNA"/>
</dbReference>
<gene>
    <name evidence="6" type="ORF">PS880_02332</name>
</gene>
<dbReference type="GO" id="GO:0019619">
    <property type="term" value="P:3,4-dihydroxybenzoate catabolic process"/>
    <property type="evidence" value="ECO:0007669"/>
    <property type="project" value="InterPro"/>
</dbReference>
<dbReference type="InterPro" id="IPR036390">
    <property type="entry name" value="WH_DNA-bd_sf"/>
</dbReference>
<organism evidence="6 7">
    <name type="scientific">Pseudomonas fluorescens</name>
    <dbReference type="NCBI Taxonomy" id="294"/>
    <lineage>
        <taxon>Bacteria</taxon>
        <taxon>Pseudomonadati</taxon>
        <taxon>Pseudomonadota</taxon>
        <taxon>Gammaproteobacteria</taxon>
        <taxon>Pseudomonadales</taxon>
        <taxon>Pseudomonadaceae</taxon>
        <taxon>Pseudomonas</taxon>
    </lineage>
</organism>
<dbReference type="PANTHER" id="PTHR30419:SF8">
    <property type="entry name" value="NITROGEN ASSIMILATION TRANSCRIPTIONAL ACTIVATOR-RELATED"/>
    <property type="match status" value="1"/>
</dbReference>
<accession>A0A5E7K788</accession>
<dbReference type="AlphaFoldDB" id="A0A5E7K788"/>
<protein>
    <recommendedName>
        <fullName evidence="5">HTH lysR-type domain-containing protein</fullName>
    </recommendedName>
</protein>
<evidence type="ECO:0000256" key="4">
    <source>
        <dbReference type="ARBA" id="ARBA00023163"/>
    </source>
</evidence>
<dbReference type="NCBIfam" id="TIGR02424">
    <property type="entry name" value="TF_pcaQ"/>
    <property type="match status" value="1"/>
</dbReference>
<proteinExistence type="inferred from homology"/>
<dbReference type="Gene3D" id="1.10.10.10">
    <property type="entry name" value="Winged helix-like DNA-binding domain superfamily/Winged helix DNA-binding domain"/>
    <property type="match status" value="1"/>
</dbReference>
<evidence type="ECO:0000259" key="5">
    <source>
        <dbReference type="PROSITE" id="PS50931"/>
    </source>
</evidence>
<dbReference type="PANTHER" id="PTHR30419">
    <property type="entry name" value="HTH-TYPE TRANSCRIPTIONAL REGULATOR YBHD"/>
    <property type="match status" value="1"/>
</dbReference>
<evidence type="ECO:0000256" key="3">
    <source>
        <dbReference type="ARBA" id="ARBA00023125"/>
    </source>
</evidence>
<keyword evidence="2" id="KW-0805">Transcription regulation</keyword>
<dbReference type="PROSITE" id="PS50931">
    <property type="entry name" value="HTH_LYSR"/>
    <property type="match status" value="1"/>
</dbReference>
<dbReference type="InterPro" id="IPR036388">
    <property type="entry name" value="WH-like_DNA-bd_sf"/>
</dbReference>
<dbReference type="GO" id="GO:0045893">
    <property type="term" value="P:positive regulation of DNA-templated transcription"/>
    <property type="evidence" value="ECO:0007669"/>
    <property type="project" value="InterPro"/>
</dbReference>
<dbReference type="SUPFAM" id="SSF46785">
    <property type="entry name" value="Winged helix' DNA-binding domain"/>
    <property type="match status" value="1"/>
</dbReference>
<keyword evidence="3" id="KW-0238">DNA-binding</keyword>
<dbReference type="InterPro" id="IPR000847">
    <property type="entry name" value="LysR_HTH_N"/>
</dbReference>
<dbReference type="Proteomes" id="UP000375525">
    <property type="component" value="Unassembled WGS sequence"/>
</dbReference>
<evidence type="ECO:0000256" key="1">
    <source>
        <dbReference type="ARBA" id="ARBA00009437"/>
    </source>
</evidence>
<dbReference type="GO" id="GO:0003677">
    <property type="term" value="F:DNA binding"/>
    <property type="evidence" value="ECO:0007669"/>
    <property type="project" value="UniProtKB-KW"/>
</dbReference>
<dbReference type="InterPro" id="IPR012787">
    <property type="entry name" value="TF_PcaQ"/>
</dbReference>
<dbReference type="Pfam" id="PF00126">
    <property type="entry name" value="HTH_1"/>
    <property type="match status" value="1"/>
</dbReference>
<dbReference type="GO" id="GO:0005829">
    <property type="term" value="C:cytosol"/>
    <property type="evidence" value="ECO:0007669"/>
    <property type="project" value="TreeGrafter"/>
</dbReference>
<dbReference type="InterPro" id="IPR050950">
    <property type="entry name" value="HTH-type_LysR_regulators"/>
</dbReference>
<feature type="domain" description="HTH lysR-type" evidence="5">
    <location>
        <begin position="18"/>
        <end position="75"/>
    </location>
</feature>
<dbReference type="SUPFAM" id="SSF53850">
    <property type="entry name" value="Periplasmic binding protein-like II"/>
    <property type="match status" value="1"/>
</dbReference>
<evidence type="ECO:0000256" key="2">
    <source>
        <dbReference type="ARBA" id="ARBA00023015"/>
    </source>
</evidence>
<dbReference type="GO" id="GO:0003700">
    <property type="term" value="F:DNA-binding transcription factor activity"/>
    <property type="evidence" value="ECO:0007669"/>
    <property type="project" value="InterPro"/>
</dbReference>
<evidence type="ECO:0000313" key="6">
    <source>
        <dbReference type="EMBL" id="VVO91553.1"/>
    </source>
</evidence>
<name>A0A5E7K788_PSEFL</name>
<keyword evidence="4" id="KW-0804">Transcription</keyword>
<sequence>MDSIPRRQSARLNIDTRIKFRHLVCFLEVARQGSLARACDKLAISQPALSKTLKELESLLDARLFERGKKGSTLTEAGVAFMRYAGPSVQSLREGVNSLRSGVHEPIAVKLGVLSTVESLLVPEMVRRLHERHPALVVSVVTGPSAYLLSQLRLGELDLVVGRMTDSPLILGLAFEHLYSESMTLVVRTGHPVLADPVGHKNLESYPLVLPLAGTTIRKFADSLFVQHGITPSHQRLETLSIALSRRYVQCSQAIWVAPFDAVRQDLRQGDLVELDLGMREPGGSVGLCTNPALPVTPAAQWCVDALREVGQECREGNYP</sequence>
<evidence type="ECO:0000313" key="7">
    <source>
        <dbReference type="Proteomes" id="UP000375525"/>
    </source>
</evidence>
<dbReference type="InterPro" id="IPR005119">
    <property type="entry name" value="LysR_subst-bd"/>
</dbReference>